<dbReference type="AlphaFoldDB" id="A0A1T5LCL4"/>
<dbReference type="EMBL" id="FUZT01000006">
    <property type="protein sequence ID" value="SKC73731.1"/>
    <property type="molecule type" value="Genomic_DNA"/>
</dbReference>
<protein>
    <submittedName>
        <fullName evidence="3">ADP-ribose pyrophosphatase</fullName>
    </submittedName>
</protein>
<evidence type="ECO:0000259" key="2">
    <source>
        <dbReference type="PROSITE" id="PS51462"/>
    </source>
</evidence>
<accession>A0A1T5LCL4</accession>
<gene>
    <name evidence="3" type="ORF">SAMN02194393_02763</name>
</gene>
<dbReference type="Gene3D" id="3.90.79.10">
    <property type="entry name" value="Nucleoside Triphosphate Pyrophosphohydrolase"/>
    <property type="match status" value="1"/>
</dbReference>
<dbReference type="PANTHER" id="PTHR43736">
    <property type="entry name" value="ADP-RIBOSE PYROPHOSPHATASE"/>
    <property type="match status" value="1"/>
</dbReference>
<feature type="domain" description="Nudix hydrolase" evidence="2">
    <location>
        <begin position="42"/>
        <end position="181"/>
    </location>
</feature>
<proteinExistence type="inferred from homology"/>
<name>A0A1T5LCL4_9FIRM</name>
<dbReference type="OrthoDB" id="9787880at2"/>
<evidence type="ECO:0000256" key="1">
    <source>
        <dbReference type="ARBA" id="ARBA00005582"/>
    </source>
</evidence>
<keyword evidence="4" id="KW-1185">Reference proteome</keyword>
<dbReference type="RefSeq" id="WP_079492332.1">
    <property type="nucleotide sequence ID" value="NZ_FUZT01000006.1"/>
</dbReference>
<dbReference type="Pfam" id="PF00293">
    <property type="entry name" value="NUDIX"/>
    <property type="match status" value="1"/>
</dbReference>
<dbReference type="SUPFAM" id="SSF55811">
    <property type="entry name" value="Nudix"/>
    <property type="match status" value="1"/>
</dbReference>
<comment type="similarity">
    <text evidence="1">Belongs to the Nudix hydrolase family.</text>
</comment>
<evidence type="ECO:0000313" key="4">
    <source>
        <dbReference type="Proteomes" id="UP000190285"/>
    </source>
</evidence>
<dbReference type="PROSITE" id="PS51462">
    <property type="entry name" value="NUDIX"/>
    <property type="match status" value="1"/>
</dbReference>
<reference evidence="3 4" key="1">
    <citation type="submission" date="2017-02" db="EMBL/GenBank/DDBJ databases">
        <authorList>
            <person name="Peterson S.W."/>
        </authorList>
    </citation>
    <scope>NUCLEOTIDE SEQUENCE [LARGE SCALE GENOMIC DNA]</scope>
    <source>
        <strain evidence="3 4">M1</strain>
    </source>
</reference>
<dbReference type="PANTHER" id="PTHR43736:SF1">
    <property type="entry name" value="DIHYDRONEOPTERIN TRIPHOSPHATE DIPHOSPHATASE"/>
    <property type="match status" value="1"/>
</dbReference>
<evidence type="ECO:0000313" key="3">
    <source>
        <dbReference type="EMBL" id="SKC73731.1"/>
    </source>
</evidence>
<organism evidence="3 4">
    <name type="scientific">Maledivibacter halophilus</name>
    <dbReference type="NCBI Taxonomy" id="36842"/>
    <lineage>
        <taxon>Bacteria</taxon>
        <taxon>Bacillati</taxon>
        <taxon>Bacillota</taxon>
        <taxon>Clostridia</taxon>
        <taxon>Peptostreptococcales</taxon>
        <taxon>Caminicellaceae</taxon>
        <taxon>Maledivibacter</taxon>
    </lineage>
</organism>
<dbReference type="Proteomes" id="UP000190285">
    <property type="component" value="Unassembled WGS sequence"/>
</dbReference>
<dbReference type="InterPro" id="IPR015797">
    <property type="entry name" value="NUDIX_hydrolase-like_dom_sf"/>
</dbReference>
<dbReference type="CDD" id="cd03674">
    <property type="entry name" value="NUDIX_Hydrolase"/>
    <property type="match status" value="1"/>
</dbReference>
<dbReference type="STRING" id="36842.SAMN02194393_02763"/>
<dbReference type="InterPro" id="IPR000086">
    <property type="entry name" value="NUDIX_hydrolase_dom"/>
</dbReference>
<sequence length="189" mass="21917">MNFRQEILKYQPINEQERKDKEITLGYIDQFIENILTRENKIAHMTSSGLILNKSLDKILMIHHNIYNTWTWTGGHADGDTDMLKVALKEAKEETGLLDIVPLTYDLASIDIIPVYGHIKRGEYVSSHLHLNTSYILIGDEREELVINQEETSDVGWVEVNRLDQYSNEPYLIEIYNKIIEKAKSVNII</sequence>